<dbReference type="Pfam" id="PF03176">
    <property type="entry name" value="MMPL"/>
    <property type="match status" value="2"/>
</dbReference>
<feature type="transmembrane region" description="Helical" evidence="6">
    <location>
        <begin position="668"/>
        <end position="691"/>
    </location>
</feature>
<dbReference type="InterPro" id="IPR004869">
    <property type="entry name" value="MMPL_dom"/>
</dbReference>
<dbReference type="PANTHER" id="PTHR33406:SF13">
    <property type="entry name" value="MEMBRANE PROTEIN YDFJ"/>
    <property type="match status" value="1"/>
</dbReference>
<dbReference type="Proteomes" id="UP001276854">
    <property type="component" value="Unassembled WGS sequence"/>
</dbReference>
<keyword evidence="5 6" id="KW-0472">Membrane</keyword>
<feature type="transmembrane region" description="Helical" evidence="6">
    <location>
        <begin position="250"/>
        <end position="271"/>
    </location>
</feature>
<dbReference type="EMBL" id="JAWONS010000326">
    <property type="protein sequence ID" value="MDW2800537.1"/>
    <property type="molecule type" value="Genomic_DNA"/>
</dbReference>
<feature type="transmembrane region" description="Helical" evidence="6">
    <location>
        <begin position="219"/>
        <end position="244"/>
    </location>
</feature>
<evidence type="ECO:0000259" key="7">
    <source>
        <dbReference type="Pfam" id="PF03176"/>
    </source>
</evidence>
<sequence length="727" mass="80493">MNKSRSIFDKLVHFIVFKGKIIESIFFAATVICAACFPFVKVNYDLSKYLPQFAQTKQALDVMEDEFGYPGMARIMVQDVSLQEAERIRTQISDLEGVDVVVGPDLATDVYMGASFANEGLTDLASVDVFSMKDYYREGNALMDVIFEKGDDNPLTRTDIEKIYTIVGKDRGCFAGSAVSSKEREESITHEITIAIGMALVIIWLILTLTTTSWVEPFLFILIMIIAIILNMGSNLMFGTISFFTFSTAAILQLAVSMDYSIFLLHTFTAIKNTGVEINKAMEMAVKESCSSILASGATTIVGFIVIAFMRFTIGKDVGFVLTKGIICSLATVLLLMPTLILHFNNKIEKTAHKPFIPSFDRFSRLMNRIRKPVFVIAALLAIPCYFGQSMNAFYYGDDAIGAGPGTRVYEDTRKINEVFGKSNMVIGIVPNGSVVTERQLTDALEDLDFVNYAISMSGTIPRGIPESFLPDKVTKQLRSSRYARFLISMNTVQESQYAFDCSQKLEGVIRQYYPGDAYVIGMTPTTIDIRDILTDDYNKVSLLSLAGVALVVLITFQAVLVPILVIIPIEVAIYLNMTLPYVMGDSLVYIGYIIVSCLQLGATIDYSILMTNNYLGFRKTMNNTDSAMAAISKSTLSILTSGGILTVVGYLLFFTSSIQAISQVGRLVGRGAILSMVLVLSLLPALLSLFDRQIQKQQERAARRKERRFLKYMKVRGKLKGGDGNE</sequence>
<dbReference type="Gene3D" id="1.20.1640.10">
    <property type="entry name" value="Multidrug efflux transporter AcrB transmembrane domain"/>
    <property type="match status" value="2"/>
</dbReference>
<feature type="transmembrane region" description="Helical" evidence="6">
    <location>
        <begin position="541"/>
        <end position="570"/>
    </location>
</feature>
<dbReference type="SUPFAM" id="SSF82866">
    <property type="entry name" value="Multidrug efflux transporter AcrB transmembrane domain"/>
    <property type="match status" value="2"/>
</dbReference>
<evidence type="ECO:0000313" key="9">
    <source>
        <dbReference type="Proteomes" id="UP001276854"/>
    </source>
</evidence>
<evidence type="ECO:0000256" key="6">
    <source>
        <dbReference type="SAM" id="Phobius"/>
    </source>
</evidence>
<feature type="transmembrane region" description="Helical" evidence="6">
    <location>
        <begin position="21"/>
        <end position="40"/>
    </location>
</feature>
<evidence type="ECO:0000256" key="1">
    <source>
        <dbReference type="ARBA" id="ARBA00004651"/>
    </source>
</evidence>
<evidence type="ECO:0000256" key="2">
    <source>
        <dbReference type="ARBA" id="ARBA00022475"/>
    </source>
</evidence>
<evidence type="ECO:0000256" key="4">
    <source>
        <dbReference type="ARBA" id="ARBA00022989"/>
    </source>
</evidence>
<protein>
    <submittedName>
        <fullName evidence="8">MMPL family transporter</fullName>
    </submittedName>
</protein>
<evidence type="ECO:0000313" key="8">
    <source>
        <dbReference type="EMBL" id="MDW2800537.1"/>
    </source>
</evidence>
<comment type="caution">
    <text evidence="8">The sequence shown here is derived from an EMBL/GenBank/DDBJ whole genome shotgun (WGS) entry which is preliminary data.</text>
</comment>
<evidence type="ECO:0000256" key="5">
    <source>
        <dbReference type="ARBA" id="ARBA00023136"/>
    </source>
</evidence>
<reference evidence="8 9" key="1">
    <citation type="submission" date="2023-10" db="EMBL/GenBank/DDBJ databases">
        <title>A novel Glycoside Hydrolase 43-Like Enzyme from Clostrdium boliviensis is an Endo-xylanase, and a Candidate for Xylooligosaccharides Production from Different Xylan Substrates.</title>
        <authorList>
            <person name="Alvarez M.T."/>
            <person name="Rocabado-Villegas L.R."/>
            <person name="Salas-Veizaga D.M."/>
            <person name="Linares-Pasten J.A."/>
            <person name="Gudmundsdottir E.E."/>
            <person name="Hreggvidsson G.O."/>
            <person name="Adlercreutz P."/>
            <person name="Nordberg Karlsson E."/>
        </authorList>
    </citation>
    <scope>NUCLEOTIDE SEQUENCE [LARGE SCALE GENOMIC DNA]</scope>
    <source>
        <strain evidence="8 9">E-1</strain>
    </source>
</reference>
<name>A0ABU4GSC8_9CLOT</name>
<proteinExistence type="predicted"/>
<keyword evidence="2" id="KW-1003">Cell membrane</keyword>
<feature type="transmembrane region" description="Helical" evidence="6">
    <location>
        <begin position="292"/>
        <end position="314"/>
    </location>
</feature>
<evidence type="ECO:0000256" key="3">
    <source>
        <dbReference type="ARBA" id="ARBA00022692"/>
    </source>
</evidence>
<feature type="transmembrane region" description="Helical" evidence="6">
    <location>
        <begin position="590"/>
        <end position="616"/>
    </location>
</feature>
<gene>
    <name evidence="8" type="ORF">RZO55_23505</name>
</gene>
<feature type="domain" description="Membrane transport protein MMPL" evidence="7">
    <location>
        <begin position="175"/>
        <end position="344"/>
    </location>
</feature>
<dbReference type="PANTHER" id="PTHR33406">
    <property type="entry name" value="MEMBRANE PROTEIN MJ1562-RELATED"/>
    <property type="match status" value="1"/>
</dbReference>
<dbReference type="RefSeq" id="WP_318066704.1">
    <property type="nucleotide sequence ID" value="NZ_JAWONS010000326.1"/>
</dbReference>
<keyword evidence="9" id="KW-1185">Reference proteome</keyword>
<comment type="subcellular location">
    <subcellularLocation>
        <location evidence="1">Cell membrane</location>
        <topology evidence="1">Multi-pass membrane protein</topology>
    </subcellularLocation>
</comment>
<feature type="transmembrane region" description="Helical" evidence="6">
    <location>
        <begin position="637"/>
        <end position="662"/>
    </location>
</feature>
<accession>A0ABU4GSC8</accession>
<feature type="transmembrane region" description="Helical" evidence="6">
    <location>
        <begin position="320"/>
        <end position="344"/>
    </location>
</feature>
<feature type="transmembrane region" description="Helical" evidence="6">
    <location>
        <begin position="188"/>
        <end position="207"/>
    </location>
</feature>
<organism evidence="8 9">
    <name type="scientific">Clostridium boliviensis</name>
    <dbReference type="NCBI Taxonomy" id="318465"/>
    <lineage>
        <taxon>Bacteria</taxon>
        <taxon>Bacillati</taxon>
        <taxon>Bacillota</taxon>
        <taxon>Clostridia</taxon>
        <taxon>Eubacteriales</taxon>
        <taxon>Clostridiaceae</taxon>
        <taxon>Clostridium</taxon>
    </lineage>
</organism>
<dbReference type="InterPro" id="IPR050545">
    <property type="entry name" value="Mycobact_MmpL"/>
</dbReference>
<keyword evidence="3 6" id="KW-0812">Transmembrane</keyword>
<feature type="domain" description="Membrane transport protein MMPL" evidence="7">
    <location>
        <begin position="482"/>
        <end position="704"/>
    </location>
</feature>
<keyword evidence="4 6" id="KW-1133">Transmembrane helix</keyword>